<comment type="similarity">
    <text evidence="1">Belongs to the anaerobic coproporphyrinogen-III oxidase family. HemW subfamily.</text>
</comment>
<dbReference type="KEGG" id="csr:Cspa_c09160"/>
<dbReference type="InterPro" id="IPR007197">
    <property type="entry name" value="rSAM"/>
</dbReference>
<comment type="subcellular location">
    <subcellularLocation>
        <location evidence="9">Cytoplasm</location>
    </subcellularLocation>
</comment>
<dbReference type="AlphaFoldDB" id="M1MT01"/>
<evidence type="ECO:0000256" key="2">
    <source>
        <dbReference type="ARBA" id="ARBA00017228"/>
    </source>
</evidence>
<evidence type="ECO:0000256" key="3">
    <source>
        <dbReference type="ARBA" id="ARBA00022617"/>
    </source>
</evidence>
<dbReference type="GO" id="GO:0005737">
    <property type="term" value="C:cytoplasm"/>
    <property type="evidence" value="ECO:0007669"/>
    <property type="project" value="UniProtKB-SubCell"/>
</dbReference>
<evidence type="ECO:0000313" key="11">
    <source>
        <dbReference type="EMBL" id="AGF54692.1"/>
    </source>
</evidence>
<gene>
    <name evidence="11" type="primary">hemN1</name>
    <name evidence="11" type="ORF">Cspa_c09160</name>
</gene>
<evidence type="ECO:0000256" key="4">
    <source>
        <dbReference type="ARBA" id="ARBA00022691"/>
    </source>
</evidence>
<dbReference type="EMBL" id="CP004121">
    <property type="protein sequence ID" value="AGF54692.1"/>
    <property type="molecule type" value="Genomic_DNA"/>
</dbReference>
<sequence>MDCVKSVEMQEKEDLDSTKMKRYLDSDMKEISLYIHIPFCKQKCLYCDFSSYSGKEKLMDEYVKALNEEIMQKGKDYIISSIFIGGGTPSYLKDSNLESLLITLNGLSLKKELEYTVECNPGTLDENKLKLMKKYNVNRISLGVQSTKNSLLKRIGRIHSYEDFENNYLLARKIGFQNINVDLMFGLPNQTVEDWEESLIKIAKLKPEHISAYSLIVEEGTPFYTLYEEDKLSLPEEEEERTMYLTTKKILSTYGYHQYEISNFAQSGKECFHNKVYWKCNEYLGLGVSASSFINEKRSKNIDNIEEYIERIKKHENIIEEIHVNNIKDDMEEFVFMGLRMVGGIQINEFKELFGKDIYKVFGEVIEKNIEKELLISDSGKLYLSPRGIEVSNYVMSDFILE</sequence>
<dbReference type="eggNOG" id="COG0635">
    <property type="taxonomic scope" value="Bacteria"/>
</dbReference>
<evidence type="ECO:0000256" key="8">
    <source>
        <dbReference type="ARBA" id="ARBA00023186"/>
    </source>
</evidence>
<evidence type="ECO:0000256" key="9">
    <source>
        <dbReference type="RuleBase" id="RU364116"/>
    </source>
</evidence>
<evidence type="ECO:0000256" key="1">
    <source>
        <dbReference type="ARBA" id="ARBA00006100"/>
    </source>
</evidence>
<keyword evidence="8 9" id="KW-0143">Chaperone</keyword>
<keyword evidence="12" id="KW-1185">Reference proteome</keyword>
<dbReference type="Proteomes" id="UP000011728">
    <property type="component" value="Chromosome"/>
</dbReference>
<protein>
    <recommendedName>
        <fullName evidence="2 9">Heme chaperone HemW</fullName>
    </recommendedName>
</protein>
<dbReference type="SUPFAM" id="SSF102114">
    <property type="entry name" value="Radical SAM enzymes"/>
    <property type="match status" value="1"/>
</dbReference>
<dbReference type="SFLD" id="SFLDG01082">
    <property type="entry name" value="B12-binding_domain_containing"/>
    <property type="match status" value="1"/>
</dbReference>
<dbReference type="CDD" id="cd01335">
    <property type="entry name" value="Radical_SAM"/>
    <property type="match status" value="1"/>
</dbReference>
<feature type="domain" description="Radical SAM core" evidence="10">
    <location>
        <begin position="25"/>
        <end position="257"/>
    </location>
</feature>
<dbReference type="Pfam" id="PF04055">
    <property type="entry name" value="Radical_SAM"/>
    <property type="match status" value="1"/>
</dbReference>
<keyword evidence="5 9" id="KW-0479">Metal-binding</keyword>
<evidence type="ECO:0000256" key="6">
    <source>
        <dbReference type="ARBA" id="ARBA00023004"/>
    </source>
</evidence>
<evidence type="ECO:0000256" key="7">
    <source>
        <dbReference type="ARBA" id="ARBA00023014"/>
    </source>
</evidence>
<dbReference type="NCBIfam" id="TIGR00539">
    <property type="entry name" value="hemN_rel"/>
    <property type="match status" value="1"/>
</dbReference>
<dbReference type="PATRIC" id="fig|931276.5.peg.872"/>
<keyword evidence="11" id="KW-0560">Oxidoreductase</keyword>
<dbReference type="PROSITE" id="PS51918">
    <property type="entry name" value="RADICAL_SAM"/>
    <property type="match status" value="1"/>
</dbReference>
<keyword evidence="3 9" id="KW-0349">Heme</keyword>
<comment type="function">
    <text evidence="9">Probably acts as a heme chaperone, transferring heme to an unknown acceptor. Binds one molecule of heme per monomer, possibly covalently. Binds 1 [4Fe-4S] cluster. The cluster is coordinated with 3 cysteines and an exchangeable S-adenosyl-L-methionine.</text>
</comment>
<proteinExistence type="inferred from homology"/>
<evidence type="ECO:0000256" key="5">
    <source>
        <dbReference type="ARBA" id="ARBA00022723"/>
    </source>
</evidence>
<dbReference type="GO" id="GO:0051539">
    <property type="term" value="F:4 iron, 4 sulfur cluster binding"/>
    <property type="evidence" value="ECO:0007669"/>
    <property type="project" value="UniProtKB-UniRule"/>
</dbReference>
<dbReference type="PANTHER" id="PTHR13932:SF5">
    <property type="entry name" value="RADICAL S-ADENOSYL METHIONINE DOMAIN-CONTAINING PROTEIN 1, MITOCHONDRIAL"/>
    <property type="match status" value="1"/>
</dbReference>
<dbReference type="SFLD" id="SFLDF00288">
    <property type="entry name" value="HemN-like__clustered_with_nucl"/>
    <property type="match status" value="1"/>
</dbReference>
<dbReference type="HOGENOM" id="CLU_027579_1_1_9"/>
<dbReference type="SFLD" id="SFLDF00562">
    <property type="entry name" value="HemN-like__clustered_with_heat"/>
    <property type="match status" value="1"/>
</dbReference>
<dbReference type="InterPro" id="IPR006638">
    <property type="entry name" value="Elp3/MiaA/NifB-like_rSAM"/>
</dbReference>
<dbReference type="InterPro" id="IPR010723">
    <property type="entry name" value="HemN_C"/>
</dbReference>
<keyword evidence="9" id="KW-0004">4Fe-4S</keyword>
<name>M1MT01_9CLOT</name>
<dbReference type="SMART" id="SM00729">
    <property type="entry name" value="Elp3"/>
    <property type="match status" value="1"/>
</dbReference>
<keyword evidence="7 9" id="KW-0411">Iron-sulfur</keyword>
<dbReference type="InterPro" id="IPR034505">
    <property type="entry name" value="Coproporphyrinogen-III_oxidase"/>
</dbReference>
<dbReference type="OrthoDB" id="9808022at2"/>
<dbReference type="STRING" id="36745.CLSAP_09540"/>
<accession>M1MT01</accession>
<dbReference type="InterPro" id="IPR013785">
    <property type="entry name" value="Aldolase_TIM"/>
</dbReference>
<keyword evidence="6 9" id="KW-0408">Iron</keyword>
<dbReference type="GO" id="GO:0046872">
    <property type="term" value="F:metal ion binding"/>
    <property type="evidence" value="ECO:0007669"/>
    <property type="project" value="UniProtKB-UniRule"/>
</dbReference>
<dbReference type="InterPro" id="IPR004559">
    <property type="entry name" value="HemW-like"/>
</dbReference>
<evidence type="ECO:0000313" key="12">
    <source>
        <dbReference type="Proteomes" id="UP000011728"/>
    </source>
</evidence>
<dbReference type="InterPro" id="IPR058240">
    <property type="entry name" value="rSAM_sf"/>
</dbReference>
<organism evidence="11 12">
    <name type="scientific">Clostridium saccharoperbutylacetonicum N1-4(HMT)</name>
    <dbReference type="NCBI Taxonomy" id="931276"/>
    <lineage>
        <taxon>Bacteria</taxon>
        <taxon>Bacillati</taxon>
        <taxon>Bacillota</taxon>
        <taxon>Clostridia</taxon>
        <taxon>Eubacteriales</taxon>
        <taxon>Clostridiaceae</taxon>
        <taxon>Clostridium</taxon>
    </lineage>
</organism>
<dbReference type="Pfam" id="PF06969">
    <property type="entry name" value="HemN_C"/>
    <property type="match status" value="1"/>
</dbReference>
<reference evidence="11 12" key="1">
    <citation type="submission" date="2013-02" db="EMBL/GenBank/DDBJ databases">
        <title>Genome sequence of Clostridium saccharoperbutylacetonicum N1-4(HMT).</title>
        <authorList>
            <person name="Poehlein A."/>
            <person name="Daniel R."/>
        </authorList>
    </citation>
    <scope>NUCLEOTIDE SEQUENCE [LARGE SCALE GENOMIC DNA]</scope>
    <source>
        <strain evidence="12">N1-4(HMT)</strain>
    </source>
</reference>
<keyword evidence="9" id="KW-0963">Cytoplasm</keyword>
<dbReference type="GO" id="GO:0004109">
    <property type="term" value="F:coproporphyrinogen oxidase activity"/>
    <property type="evidence" value="ECO:0007669"/>
    <property type="project" value="InterPro"/>
</dbReference>
<dbReference type="GO" id="GO:0006779">
    <property type="term" value="P:porphyrin-containing compound biosynthetic process"/>
    <property type="evidence" value="ECO:0007669"/>
    <property type="project" value="InterPro"/>
</dbReference>
<evidence type="ECO:0000259" key="10">
    <source>
        <dbReference type="PROSITE" id="PS51918"/>
    </source>
</evidence>
<dbReference type="Gene3D" id="3.20.20.70">
    <property type="entry name" value="Aldolase class I"/>
    <property type="match status" value="1"/>
</dbReference>
<dbReference type="SFLD" id="SFLDG01065">
    <property type="entry name" value="anaerobic_coproporphyrinogen-I"/>
    <property type="match status" value="1"/>
</dbReference>
<dbReference type="SFLD" id="SFLDS00029">
    <property type="entry name" value="Radical_SAM"/>
    <property type="match status" value="1"/>
</dbReference>
<dbReference type="PANTHER" id="PTHR13932">
    <property type="entry name" value="COPROPORPHYRINIGEN III OXIDASE"/>
    <property type="match status" value="1"/>
</dbReference>
<keyword evidence="4 9" id="KW-0949">S-adenosyl-L-methionine</keyword>